<dbReference type="AlphaFoldDB" id="A0AA37UQ44"/>
<name>A0AA37UQ44_9MICO</name>
<dbReference type="PROSITE" id="PS00136">
    <property type="entry name" value="SUBTILASE_ASP"/>
    <property type="match status" value="1"/>
</dbReference>
<evidence type="ECO:0000256" key="4">
    <source>
        <dbReference type="ARBA" id="ARBA00022825"/>
    </source>
</evidence>
<keyword evidence="11" id="KW-1185">Reference proteome</keyword>
<feature type="signal peptide" evidence="8">
    <location>
        <begin position="1"/>
        <end position="36"/>
    </location>
</feature>
<feature type="active site" description="Charge relay system" evidence="5 6">
    <location>
        <position position="198"/>
    </location>
</feature>
<evidence type="ECO:0000256" key="5">
    <source>
        <dbReference type="PIRSR" id="PIRSR615500-1"/>
    </source>
</evidence>
<feature type="domain" description="Peptidase S8/S53" evidence="9">
    <location>
        <begin position="191"/>
        <end position="483"/>
    </location>
</feature>
<proteinExistence type="inferred from homology"/>
<feature type="active site" description="Charge relay system" evidence="5 6">
    <location>
        <position position="430"/>
    </location>
</feature>
<keyword evidence="2 6" id="KW-0645">Protease</keyword>
<dbReference type="Pfam" id="PF00082">
    <property type="entry name" value="Peptidase_S8"/>
    <property type="match status" value="1"/>
</dbReference>
<feature type="active site" description="Charge relay system" evidence="5 6">
    <location>
        <position position="239"/>
    </location>
</feature>
<comment type="similarity">
    <text evidence="1 6 7">Belongs to the peptidase S8 family.</text>
</comment>
<dbReference type="PANTHER" id="PTHR43806:SF11">
    <property type="entry name" value="CEREVISIN-RELATED"/>
    <property type="match status" value="1"/>
</dbReference>
<comment type="caution">
    <text evidence="10">The sequence shown here is derived from an EMBL/GenBank/DDBJ whole genome shotgun (WGS) entry which is preliminary data.</text>
</comment>
<feature type="chain" id="PRO_5041391351" evidence="8">
    <location>
        <begin position="37"/>
        <end position="497"/>
    </location>
</feature>
<protein>
    <submittedName>
        <fullName evidence="10">Peptidase S8</fullName>
    </submittedName>
</protein>
<evidence type="ECO:0000313" key="11">
    <source>
        <dbReference type="Proteomes" id="UP001157160"/>
    </source>
</evidence>
<keyword evidence="3 6" id="KW-0378">Hydrolase</keyword>
<dbReference type="PROSITE" id="PS51257">
    <property type="entry name" value="PROKAR_LIPOPROTEIN"/>
    <property type="match status" value="1"/>
</dbReference>
<gene>
    <name evidence="10" type="ORF">GCM10025874_21790</name>
</gene>
<evidence type="ECO:0000313" key="10">
    <source>
        <dbReference type="EMBL" id="GMA28926.1"/>
    </source>
</evidence>
<keyword evidence="8" id="KW-0732">Signal</keyword>
<dbReference type="PROSITE" id="PS00138">
    <property type="entry name" value="SUBTILASE_SER"/>
    <property type="match status" value="1"/>
</dbReference>
<dbReference type="PROSITE" id="PS51892">
    <property type="entry name" value="SUBTILASE"/>
    <property type="match status" value="1"/>
</dbReference>
<dbReference type="SUPFAM" id="SSF52743">
    <property type="entry name" value="Subtilisin-like"/>
    <property type="match status" value="1"/>
</dbReference>
<evidence type="ECO:0000256" key="2">
    <source>
        <dbReference type="ARBA" id="ARBA00022670"/>
    </source>
</evidence>
<accession>A0AA37UQ44</accession>
<evidence type="ECO:0000256" key="7">
    <source>
        <dbReference type="RuleBase" id="RU003355"/>
    </source>
</evidence>
<evidence type="ECO:0000256" key="8">
    <source>
        <dbReference type="SAM" id="SignalP"/>
    </source>
</evidence>
<organism evidence="10 11">
    <name type="scientific">Arenivirga flava</name>
    <dbReference type="NCBI Taxonomy" id="1930060"/>
    <lineage>
        <taxon>Bacteria</taxon>
        <taxon>Bacillati</taxon>
        <taxon>Actinomycetota</taxon>
        <taxon>Actinomycetes</taxon>
        <taxon>Micrococcales</taxon>
        <taxon>Microbacteriaceae</taxon>
        <taxon>Arenivirga</taxon>
    </lineage>
</organism>
<reference evidence="10 11" key="1">
    <citation type="journal article" date="2014" name="Int. J. Syst. Evol. Microbiol.">
        <title>Complete genome sequence of Corynebacterium casei LMG S-19264T (=DSM 44701T), isolated from a smear-ripened cheese.</title>
        <authorList>
            <consortium name="US DOE Joint Genome Institute (JGI-PGF)"/>
            <person name="Walter F."/>
            <person name="Albersmeier A."/>
            <person name="Kalinowski J."/>
            <person name="Ruckert C."/>
        </authorList>
    </citation>
    <scope>NUCLEOTIDE SEQUENCE [LARGE SCALE GENOMIC DNA]</scope>
    <source>
        <strain evidence="10 11">NBRC 112289</strain>
    </source>
</reference>
<dbReference type="InterPro" id="IPR036852">
    <property type="entry name" value="Peptidase_S8/S53_dom_sf"/>
</dbReference>
<dbReference type="PANTHER" id="PTHR43806">
    <property type="entry name" value="PEPTIDASE S8"/>
    <property type="match status" value="1"/>
</dbReference>
<evidence type="ECO:0000256" key="3">
    <source>
        <dbReference type="ARBA" id="ARBA00022801"/>
    </source>
</evidence>
<sequence length="497" mass="50815">MLHRTTIGRYRRGALGIAVAAGLAAACLIPATAASADEEGRGGGHHQPTPPYVAGDLMNYAVNAERANRGQTKQVERAVEAASGTVIAAYPELGVVIAQSDNANFAESVRRDRHVESAGATRTVPVAETDPTYLGEPAQGLQRMQSRSEVAEGSQLEAVEEVVPDPREGEQWDMAAIGVPEAHAVTEGSDRVLVAVIDSGIDGDHPDLEAAVDQGASASCLSGVADGSYESWQPTTSSHGTHVAGTIAAQRNGVGIVGVAPGARVSAVKVVNDDGYIFAEAAICGFMHAAATGADISNNSYYVDPWMYWCGDDADQGAVLTAVTRAVEYSERRGVLNVAAAGNASTDLANKVSDDSSPNDGTPVERPIDAGCLDIPTEVDGVVTVSSTQADGAKSGFSNYGLGVIDVAAPGSAILSTIDGGGYGTSSGTSMASPHVAGVAALLASTHPWAGPHELAKLLERQAVDVPCPADGVCTGEPRDNAYFGEGLVSAAAAVRR</sequence>
<dbReference type="GO" id="GO:0004252">
    <property type="term" value="F:serine-type endopeptidase activity"/>
    <property type="evidence" value="ECO:0007669"/>
    <property type="project" value="UniProtKB-UniRule"/>
</dbReference>
<dbReference type="InterPro" id="IPR023827">
    <property type="entry name" value="Peptidase_S8_Asp-AS"/>
</dbReference>
<dbReference type="Proteomes" id="UP001157160">
    <property type="component" value="Unassembled WGS sequence"/>
</dbReference>
<dbReference type="InterPro" id="IPR050131">
    <property type="entry name" value="Peptidase_S8_subtilisin-like"/>
</dbReference>
<dbReference type="InterPro" id="IPR022398">
    <property type="entry name" value="Peptidase_S8_His-AS"/>
</dbReference>
<dbReference type="InterPro" id="IPR023828">
    <property type="entry name" value="Peptidase_S8_Ser-AS"/>
</dbReference>
<evidence type="ECO:0000256" key="6">
    <source>
        <dbReference type="PROSITE-ProRule" id="PRU01240"/>
    </source>
</evidence>
<dbReference type="PROSITE" id="PS00137">
    <property type="entry name" value="SUBTILASE_HIS"/>
    <property type="match status" value="1"/>
</dbReference>
<dbReference type="Gene3D" id="3.40.50.200">
    <property type="entry name" value="Peptidase S8/S53 domain"/>
    <property type="match status" value="1"/>
</dbReference>
<dbReference type="EMBL" id="BSUL01000001">
    <property type="protein sequence ID" value="GMA28926.1"/>
    <property type="molecule type" value="Genomic_DNA"/>
</dbReference>
<dbReference type="RefSeq" id="WP_284232555.1">
    <property type="nucleotide sequence ID" value="NZ_BSUL01000001.1"/>
</dbReference>
<evidence type="ECO:0000259" key="9">
    <source>
        <dbReference type="Pfam" id="PF00082"/>
    </source>
</evidence>
<dbReference type="InterPro" id="IPR000209">
    <property type="entry name" value="Peptidase_S8/S53_dom"/>
</dbReference>
<dbReference type="InterPro" id="IPR015500">
    <property type="entry name" value="Peptidase_S8_subtilisin-rel"/>
</dbReference>
<dbReference type="GO" id="GO:0006508">
    <property type="term" value="P:proteolysis"/>
    <property type="evidence" value="ECO:0007669"/>
    <property type="project" value="UniProtKB-KW"/>
</dbReference>
<evidence type="ECO:0000256" key="1">
    <source>
        <dbReference type="ARBA" id="ARBA00011073"/>
    </source>
</evidence>
<dbReference type="PRINTS" id="PR00723">
    <property type="entry name" value="SUBTILISIN"/>
</dbReference>
<keyword evidence="4 6" id="KW-0720">Serine protease</keyword>